<dbReference type="InterPro" id="IPR011856">
    <property type="entry name" value="tRNA_endonuc-like_dom_sf"/>
</dbReference>
<dbReference type="Pfam" id="PF02021">
    <property type="entry name" value="UPF0102"/>
    <property type="match status" value="1"/>
</dbReference>
<keyword evidence="3" id="KW-0378">Hydrolase</keyword>
<dbReference type="InterPro" id="IPR003509">
    <property type="entry name" value="UPF0102_YraN-like"/>
</dbReference>
<dbReference type="OrthoDB" id="9794876at2"/>
<evidence type="ECO:0000256" key="2">
    <source>
        <dbReference type="HAMAP-Rule" id="MF_00048"/>
    </source>
</evidence>
<name>A0A1H7HEJ6_9GAMM</name>
<dbReference type="PANTHER" id="PTHR34039:SF1">
    <property type="entry name" value="UPF0102 PROTEIN YRAN"/>
    <property type="match status" value="1"/>
</dbReference>
<keyword evidence="4" id="KW-1185">Reference proteome</keyword>
<dbReference type="EMBL" id="FOAA01000002">
    <property type="protein sequence ID" value="SEK46665.1"/>
    <property type="molecule type" value="Genomic_DNA"/>
</dbReference>
<gene>
    <name evidence="3" type="ORF">SAMN05444515_10296</name>
</gene>
<dbReference type="AlphaFoldDB" id="A0A1H7HEJ6"/>
<dbReference type="NCBIfam" id="TIGR00252">
    <property type="entry name" value="YraN family protein"/>
    <property type="match status" value="1"/>
</dbReference>
<accession>A0A1H7HEJ6</accession>
<dbReference type="GO" id="GO:0004519">
    <property type="term" value="F:endonuclease activity"/>
    <property type="evidence" value="ECO:0007669"/>
    <property type="project" value="UniProtKB-KW"/>
</dbReference>
<dbReference type="NCBIfam" id="NF009150">
    <property type="entry name" value="PRK12497.1-3"/>
    <property type="match status" value="1"/>
</dbReference>
<protein>
    <recommendedName>
        <fullName evidence="2">UPF0102 protein SAMN05444515_10296</fullName>
    </recommendedName>
</protein>
<dbReference type="STRING" id="1396821.SAMN05444515_10296"/>
<sequence length="117" mass="13409">MVNRRAQGDVAEARARAYLESQGLRFLRAQFRCKVGEIDLVMEDRDSLVFVEVRQRRSTRYGGAAASINHRKQRRILAAAAYYLQIHGCQRPARLDVIAIEADDRIQWIPNAFQAHA</sequence>
<dbReference type="PANTHER" id="PTHR34039">
    <property type="entry name" value="UPF0102 PROTEIN YRAN"/>
    <property type="match status" value="1"/>
</dbReference>
<evidence type="ECO:0000313" key="3">
    <source>
        <dbReference type="EMBL" id="SEK46665.1"/>
    </source>
</evidence>
<dbReference type="Gene3D" id="3.40.1350.10">
    <property type="match status" value="1"/>
</dbReference>
<dbReference type="Proteomes" id="UP000199256">
    <property type="component" value="Unassembled WGS sequence"/>
</dbReference>
<proteinExistence type="inferred from homology"/>
<evidence type="ECO:0000256" key="1">
    <source>
        <dbReference type="ARBA" id="ARBA00006738"/>
    </source>
</evidence>
<keyword evidence="3" id="KW-0255">Endonuclease</keyword>
<comment type="similarity">
    <text evidence="1 2">Belongs to the UPF0102 family.</text>
</comment>
<dbReference type="HAMAP" id="MF_00048">
    <property type="entry name" value="UPF0102"/>
    <property type="match status" value="1"/>
</dbReference>
<dbReference type="SUPFAM" id="SSF52980">
    <property type="entry name" value="Restriction endonuclease-like"/>
    <property type="match status" value="1"/>
</dbReference>
<organism evidence="3 4">
    <name type="scientific">Ectothiorhodospira marina</name>
    <dbReference type="NCBI Taxonomy" id="1396821"/>
    <lineage>
        <taxon>Bacteria</taxon>
        <taxon>Pseudomonadati</taxon>
        <taxon>Pseudomonadota</taxon>
        <taxon>Gammaproteobacteria</taxon>
        <taxon>Chromatiales</taxon>
        <taxon>Ectothiorhodospiraceae</taxon>
        <taxon>Ectothiorhodospira</taxon>
    </lineage>
</organism>
<evidence type="ECO:0000313" key="4">
    <source>
        <dbReference type="Proteomes" id="UP000199256"/>
    </source>
</evidence>
<dbReference type="GO" id="GO:0003676">
    <property type="term" value="F:nucleic acid binding"/>
    <property type="evidence" value="ECO:0007669"/>
    <property type="project" value="InterPro"/>
</dbReference>
<keyword evidence="3" id="KW-0540">Nuclease</keyword>
<dbReference type="RefSeq" id="WP_090250784.1">
    <property type="nucleotide sequence ID" value="NZ_FOAA01000002.1"/>
</dbReference>
<reference evidence="4" key="1">
    <citation type="submission" date="2016-10" db="EMBL/GenBank/DDBJ databases">
        <authorList>
            <person name="Varghese N."/>
            <person name="Submissions S."/>
        </authorList>
    </citation>
    <scope>NUCLEOTIDE SEQUENCE [LARGE SCALE GENOMIC DNA]</scope>
    <source>
        <strain evidence="4">DSM 241</strain>
    </source>
</reference>
<dbReference type="InterPro" id="IPR011335">
    <property type="entry name" value="Restrct_endonuc-II-like"/>
</dbReference>